<organism evidence="1 2">
    <name type="scientific">Odynerus spinipes</name>
    <dbReference type="NCBI Taxonomy" id="1348599"/>
    <lineage>
        <taxon>Eukaryota</taxon>
        <taxon>Metazoa</taxon>
        <taxon>Ecdysozoa</taxon>
        <taxon>Arthropoda</taxon>
        <taxon>Hexapoda</taxon>
        <taxon>Insecta</taxon>
        <taxon>Pterygota</taxon>
        <taxon>Neoptera</taxon>
        <taxon>Endopterygota</taxon>
        <taxon>Hymenoptera</taxon>
        <taxon>Apocrita</taxon>
        <taxon>Aculeata</taxon>
        <taxon>Vespoidea</taxon>
        <taxon>Vespidae</taxon>
        <taxon>Eumeninae</taxon>
        <taxon>Odynerus</taxon>
    </lineage>
</organism>
<reference evidence="1" key="1">
    <citation type="submission" date="2021-08" db="EMBL/GenBank/DDBJ databases">
        <authorList>
            <person name="Misof B."/>
            <person name="Oliver O."/>
            <person name="Podsiadlowski L."/>
            <person name="Donath A."/>
            <person name="Peters R."/>
            <person name="Mayer C."/>
            <person name="Rust J."/>
            <person name="Gunkel S."/>
            <person name="Lesny P."/>
            <person name="Martin S."/>
            <person name="Oeyen J.P."/>
            <person name="Petersen M."/>
            <person name="Panagiotis P."/>
            <person name="Wilbrandt J."/>
            <person name="Tanja T."/>
        </authorList>
    </citation>
    <scope>NUCLEOTIDE SEQUENCE</scope>
    <source>
        <strain evidence="1">GBR_01_08_01A</strain>
        <tissue evidence="1">Thorax + abdomen</tissue>
    </source>
</reference>
<dbReference type="PANTHER" id="PTHR11439:SF483">
    <property type="entry name" value="PEPTIDE SYNTHASE GLIP-LIKE, PUTATIVE (AFU_ORTHOLOGUE AFUA_3G12920)-RELATED"/>
    <property type="match status" value="1"/>
</dbReference>
<proteinExistence type="predicted"/>
<dbReference type="CDD" id="cd09272">
    <property type="entry name" value="RNase_HI_RT_Ty1"/>
    <property type="match status" value="1"/>
</dbReference>
<protein>
    <recommendedName>
        <fullName evidence="3">Copia protein</fullName>
    </recommendedName>
</protein>
<dbReference type="Proteomes" id="UP001258017">
    <property type="component" value="Unassembled WGS sequence"/>
</dbReference>
<gene>
    <name evidence="1" type="ORF">KPH14_012986</name>
</gene>
<comment type="caution">
    <text evidence="1">The sequence shown here is derived from an EMBL/GenBank/DDBJ whole genome shotgun (WGS) entry which is preliminary data.</text>
</comment>
<sequence>GTINAKIEYSKYEDCNLVGYSDADWANETESRNSMTGYIFTKQGGPISWISKKQRTVALSSTEAEYIAMATACQEALWLNQLSKEIYRDDYAIEPIQLYCDNRGAIALAKNAITSQRNEMLADILTKALPKGKHTYLNVKLGIKHIVK</sequence>
<accession>A0AAD9R9A8</accession>
<evidence type="ECO:0008006" key="3">
    <source>
        <dbReference type="Google" id="ProtNLM"/>
    </source>
</evidence>
<keyword evidence="2" id="KW-1185">Reference proteome</keyword>
<feature type="non-terminal residue" evidence="1">
    <location>
        <position position="1"/>
    </location>
</feature>
<reference evidence="1" key="2">
    <citation type="journal article" date="2023" name="Commun. Biol.">
        <title>Intrasexual cuticular hydrocarbon dimorphism in a wasp sheds light on hydrocarbon biosynthesis genes in Hymenoptera.</title>
        <authorList>
            <person name="Moris V.C."/>
            <person name="Podsiadlowski L."/>
            <person name="Martin S."/>
            <person name="Oeyen J.P."/>
            <person name="Donath A."/>
            <person name="Petersen M."/>
            <person name="Wilbrandt J."/>
            <person name="Misof B."/>
            <person name="Liedtke D."/>
            <person name="Thamm M."/>
            <person name="Scheiner R."/>
            <person name="Schmitt T."/>
            <person name="Niehuis O."/>
        </authorList>
    </citation>
    <scope>NUCLEOTIDE SEQUENCE</scope>
    <source>
        <strain evidence="1">GBR_01_08_01A</strain>
    </source>
</reference>
<evidence type="ECO:0000313" key="2">
    <source>
        <dbReference type="Proteomes" id="UP001258017"/>
    </source>
</evidence>
<dbReference type="PANTHER" id="PTHR11439">
    <property type="entry name" value="GAG-POL-RELATED RETROTRANSPOSON"/>
    <property type="match status" value="1"/>
</dbReference>
<dbReference type="AlphaFoldDB" id="A0AAD9R9A8"/>
<name>A0AAD9R9A8_9HYME</name>
<dbReference type="EMBL" id="JAIFRP010004646">
    <property type="protein sequence ID" value="KAK2574851.1"/>
    <property type="molecule type" value="Genomic_DNA"/>
</dbReference>
<evidence type="ECO:0000313" key="1">
    <source>
        <dbReference type="EMBL" id="KAK2574851.1"/>
    </source>
</evidence>